<dbReference type="OrthoDB" id="5835829at2759"/>
<dbReference type="AlphaFoldDB" id="A0A060SSA9"/>
<evidence type="ECO:0000256" key="1">
    <source>
        <dbReference type="ARBA" id="ARBA00022679"/>
    </source>
</evidence>
<reference evidence="2" key="1">
    <citation type="submission" date="2014-01" db="EMBL/GenBank/DDBJ databases">
        <title>The genome of the white-rot fungus Pycnoporus cinnabarinus: a basidiomycete model with a versatile arsenal for lignocellulosic biomass breakdown.</title>
        <authorList>
            <person name="Levasseur A."/>
            <person name="Lomascolo A."/>
            <person name="Ruiz-Duenas F.J."/>
            <person name="Uzan E."/>
            <person name="Piumi F."/>
            <person name="Kues U."/>
            <person name="Ram A.F.J."/>
            <person name="Murat C."/>
            <person name="Haon M."/>
            <person name="Benoit I."/>
            <person name="Arfi Y."/>
            <person name="Chevret D."/>
            <person name="Drula E."/>
            <person name="Kwon M.J."/>
            <person name="Gouret P."/>
            <person name="Lesage-Meessen L."/>
            <person name="Lombard V."/>
            <person name="Mariette J."/>
            <person name="Noirot C."/>
            <person name="Park J."/>
            <person name="Patyshakuliyeva A."/>
            <person name="Wieneger R.A.B."/>
            <person name="Wosten H.A.B."/>
            <person name="Martin F."/>
            <person name="Coutinho P.M."/>
            <person name="de Vries R."/>
            <person name="Martinez A.T."/>
            <person name="Klopp C."/>
            <person name="Pontarotti P."/>
            <person name="Henrissat B."/>
            <person name="Record E."/>
        </authorList>
    </citation>
    <scope>NUCLEOTIDE SEQUENCE [LARGE SCALE GENOMIC DNA]</scope>
    <source>
        <strain evidence="2">BRFM137</strain>
    </source>
</reference>
<dbReference type="Pfam" id="PF00201">
    <property type="entry name" value="UDPGT"/>
    <property type="match status" value="1"/>
</dbReference>
<evidence type="ECO:0000313" key="2">
    <source>
        <dbReference type="EMBL" id="CDO75308.1"/>
    </source>
</evidence>
<evidence type="ECO:0008006" key="4">
    <source>
        <dbReference type="Google" id="ProtNLM"/>
    </source>
</evidence>
<accession>A0A060SSA9</accession>
<dbReference type="HOGENOM" id="CLU_392840_0_0_1"/>
<comment type="caution">
    <text evidence="2">The sequence shown here is derived from an EMBL/GenBank/DDBJ whole genome shotgun (WGS) entry which is preliminary data.</text>
</comment>
<name>A0A060SSA9_PYCCI</name>
<dbReference type="CDD" id="cd03784">
    <property type="entry name" value="GT1_Gtf-like"/>
    <property type="match status" value="1"/>
</dbReference>
<dbReference type="InterPro" id="IPR002213">
    <property type="entry name" value="UDP_glucos_trans"/>
</dbReference>
<organism evidence="2 3">
    <name type="scientific">Pycnoporus cinnabarinus</name>
    <name type="common">Cinnabar-red polypore</name>
    <name type="synonym">Trametes cinnabarina</name>
    <dbReference type="NCBI Taxonomy" id="5643"/>
    <lineage>
        <taxon>Eukaryota</taxon>
        <taxon>Fungi</taxon>
        <taxon>Dikarya</taxon>
        <taxon>Basidiomycota</taxon>
        <taxon>Agaricomycotina</taxon>
        <taxon>Agaricomycetes</taxon>
        <taxon>Polyporales</taxon>
        <taxon>Polyporaceae</taxon>
        <taxon>Trametes</taxon>
    </lineage>
</organism>
<dbReference type="SUPFAM" id="SSF53756">
    <property type="entry name" value="UDP-Glycosyltransferase/glycogen phosphorylase"/>
    <property type="match status" value="1"/>
</dbReference>
<proteinExistence type="predicted"/>
<dbReference type="PANTHER" id="PTHR48045:SF31">
    <property type="entry name" value="UDP-GLYCOSYLTRANSFERASE 76B1-LIKE"/>
    <property type="match status" value="1"/>
</dbReference>
<dbReference type="GO" id="GO:0008194">
    <property type="term" value="F:UDP-glycosyltransferase activity"/>
    <property type="evidence" value="ECO:0007669"/>
    <property type="project" value="InterPro"/>
</dbReference>
<dbReference type="EMBL" id="CCBP010000256">
    <property type="protein sequence ID" value="CDO75308.1"/>
    <property type="molecule type" value="Genomic_DNA"/>
</dbReference>
<sequence>MLARIQYLHLRDAKCAKESLQSLDMQLKEHGERLPSVGASRTGATTERIRSDIQMIFWLITAEPPVNAVRLSHDADMAYVIIKVRNCVAHRTGKTPLGTLDAVRDELLTVPGRMLGRGRGGCASESGTRLRRRGPSMARQGGGLLKVGQGDHHLDPAVFRDSFWTLWERLCGGETVPVEGVDGTGRALSLKAAPLSGIVVDAFGSEIMALLHEQRTGAAPPLEGLRYYVWSPVSASYTAVRYWMNSLAAVEAMMEREGVSLEEAALAVRVFLGSGSRSPLVSSVADGGWDGAGGQGSLNARQVLPKKTGRLIECPACPPLYDYELEPQGYAWEPGLLVRVWAVGARAMRYADGSISLDARDYHPAATALMSEMMGRVGKKAYFAGPLVVARPDGQALREGGESAALGRWMDGQVERRGPRSVIYVSFGTLFWPRDAEKLAAAVEELLEVGVPFIMARSSPVVKLPEELVRRMEESGEVWLGEWLPQQEILGHPATGWCLTHAGHNTVLECIEAGVPIIMWPITVDQPVNAAYLSEDLRIGFELMEVRAGTGAGPVRRLGDKKLEGTAEAVRGELRQVLARAFGEEGEEMRKRMEGVRRALADVGRAGAFGREVDRYGRNADGRGGGVRGGGGIVVGRDVCVAGGEAAGGPSAAVHCGRQRVCMSGFYLALVWVPAGEPQVAPRYLPPGSPPYRHALPSPSGL</sequence>
<gene>
    <name evidence="2" type="ORF">BN946_scf184512.g1</name>
</gene>
<protein>
    <recommendedName>
        <fullName evidence="4">Glycosyltransferase Family 1 protein</fullName>
    </recommendedName>
</protein>
<dbReference type="Proteomes" id="UP000029665">
    <property type="component" value="Unassembled WGS sequence"/>
</dbReference>
<keyword evidence="1" id="KW-0808">Transferase</keyword>
<keyword evidence="3" id="KW-1185">Reference proteome</keyword>
<evidence type="ECO:0000313" key="3">
    <source>
        <dbReference type="Proteomes" id="UP000029665"/>
    </source>
</evidence>
<dbReference type="Gene3D" id="3.40.50.2000">
    <property type="entry name" value="Glycogen Phosphorylase B"/>
    <property type="match status" value="1"/>
</dbReference>
<dbReference type="PANTHER" id="PTHR48045">
    <property type="entry name" value="UDP-GLYCOSYLTRANSFERASE 72B1"/>
    <property type="match status" value="1"/>
</dbReference>